<dbReference type="AlphaFoldDB" id="I1C9C2"/>
<feature type="domain" description="Tc1-like transposase DDE" evidence="1">
    <location>
        <begin position="1"/>
        <end position="46"/>
    </location>
</feature>
<dbReference type="STRING" id="246409.I1C9C2"/>
<sequence>MDNAPIHKIADIRKYIEQRGYSYVYLPAYSPELNPIEQFCLVCKNIQLLDSKSV</sequence>
<proteinExistence type="predicted"/>
<dbReference type="GeneID" id="93616728"/>
<evidence type="ECO:0000313" key="2">
    <source>
        <dbReference type="EMBL" id="EIE85052.1"/>
    </source>
</evidence>
<protein>
    <recommendedName>
        <fullName evidence="1">Tc1-like transposase DDE domain-containing protein</fullName>
    </recommendedName>
</protein>
<dbReference type="Gene3D" id="3.30.420.10">
    <property type="entry name" value="Ribonuclease H-like superfamily/Ribonuclease H"/>
    <property type="match status" value="1"/>
</dbReference>
<reference evidence="2 3" key="1">
    <citation type="journal article" date="2009" name="PLoS Genet.">
        <title>Genomic analysis of the basal lineage fungus Rhizopus oryzae reveals a whole-genome duplication.</title>
        <authorList>
            <person name="Ma L.-J."/>
            <person name="Ibrahim A.S."/>
            <person name="Skory C."/>
            <person name="Grabherr M.G."/>
            <person name="Burger G."/>
            <person name="Butler M."/>
            <person name="Elias M."/>
            <person name="Idnurm A."/>
            <person name="Lang B.F."/>
            <person name="Sone T."/>
            <person name="Abe A."/>
            <person name="Calvo S.E."/>
            <person name="Corrochano L.M."/>
            <person name="Engels R."/>
            <person name="Fu J."/>
            <person name="Hansberg W."/>
            <person name="Kim J.-M."/>
            <person name="Kodira C.D."/>
            <person name="Koehrsen M.J."/>
            <person name="Liu B."/>
            <person name="Miranda-Saavedra D."/>
            <person name="O'Leary S."/>
            <person name="Ortiz-Castellanos L."/>
            <person name="Poulter R."/>
            <person name="Rodriguez-Romero J."/>
            <person name="Ruiz-Herrera J."/>
            <person name="Shen Y.-Q."/>
            <person name="Zeng Q."/>
            <person name="Galagan J."/>
            <person name="Birren B.W."/>
            <person name="Cuomo C.A."/>
            <person name="Wickes B.L."/>
        </authorList>
    </citation>
    <scope>NUCLEOTIDE SEQUENCE [LARGE SCALE GENOMIC DNA]</scope>
    <source>
        <strain evidence="3">RA 99-880 / ATCC MYA-4621 / FGSC 9543 / NRRL 43880</strain>
    </source>
</reference>
<dbReference type="Proteomes" id="UP000009138">
    <property type="component" value="Unassembled WGS sequence"/>
</dbReference>
<accession>I1C9C2</accession>
<name>I1C9C2_RHIO9</name>
<gene>
    <name evidence="2" type="ORF">RO3G_09762</name>
</gene>
<dbReference type="Pfam" id="PF13358">
    <property type="entry name" value="DDE_3"/>
    <property type="match status" value="1"/>
</dbReference>
<dbReference type="InParanoid" id="I1C9C2"/>
<dbReference type="OrthoDB" id="2266637at2759"/>
<keyword evidence="3" id="KW-1185">Reference proteome</keyword>
<dbReference type="InterPro" id="IPR036397">
    <property type="entry name" value="RNaseH_sf"/>
</dbReference>
<organism evidence="2 3">
    <name type="scientific">Rhizopus delemar (strain RA 99-880 / ATCC MYA-4621 / FGSC 9543 / NRRL 43880)</name>
    <name type="common">Mucormycosis agent</name>
    <name type="synonym">Rhizopus arrhizus var. delemar</name>
    <dbReference type="NCBI Taxonomy" id="246409"/>
    <lineage>
        <taxon>Eukaryota</taxon>
        <taxon>Fungi</taxon>
        <taxon>Fungi incertae sedis</taxon>
        <taxon>Mucoromycota</taxon>
        <taxon>Mucoromycotina</taxon>
        <taxon>Mucoromycetes</taxon>
        <taxon>Mucorales</taxon>
        <taxon>Mucorineae</taxon>
        <taxon>Rhizopodaceae</taxon>
        <taxon>Rhizopus</taxon>
    </lineage>
</organism>
<dbReference type="InterPro" id="IPR038717">
    <property type="entry name" value="Tc1-like_DDE_dom"/>
</dbReference>
<evidence type="ECO:0000313" key="3">
    <source>
        <dbReference type="Proteomes" id="UP000009138"/>
    </source>
</evidence>
<dbReference type="GO" id="GO:0003676">
    <property type="term" value="F:nucleic acid binding"/>
    <property type="evidence" value="ECO:0007669"/>
    <property type="project" value="InterPro"/>
</dbReference>
<dbReference type="EMBL" id="CH476738">
    <property type="protein sequence ID" value="EIE85052.1"/>
    <property type="molecule type" value="Genomic_DNA"/>
</dbReference>
<dbReference type="RefSeq" id="XP_067520448.1">
    <property type="nucleotide sequence ID" value="XM_067664347.1"/>
</dbReference>
<dbReference type="VEuPathDB" id="FungiDB:RO3G_09762"/>
<evidence type="ECO:0000259" key="1">
    <source>
        <dbReference type="Pfam" id="PF13358"/>
    </source>
</evidence>